<feature type="region of interest" description="Disordered" evidence="3">
    <location>
        <begin position="1604"/>
        <end position="1630"/>
    </location>
</feature>
<dbReference type="Gene3D" id="1.25.40.10">
    <property type="entry name" value="Tetratricopeptide repeat domain"/>
    <property type="match status" value="3"/>
</dbReference>
<feature type="compositionally biased region" description="Acidic residues" evidence="3">
    <location>
        <begin position="282"/>
        <end position="293"/>
    </location>
</feature>
<feature type="region of interest" description="Disordered" evidence="3">
    <location>
        <begin position="486"/>
        <end position="522"/>
    </location>
</feature>
<dbReference type="PANTHER" id="PTHR45586">
    <property type="entry name" value="TPR REPEAT-CONTAINING PROTEIN PA4667"/>
    <property type="match status" value="1"/>
</dbReference>
<feature type="non-terminal residue" evidence="4">
    <location>
        <position position="1630"/>
    </location>
</feature>
<dbReference type="Proteomes" id="UP000005801">
    <property type="component" value="Unassembled WGS sequence"/>
</dbReference>
<evidence type="ECO:0000313" key="5">
    <source>
        <dbReference type="Proteomes" id="UP000005801"/>
    </source>
</evidence>
<dbReference type="SUPFAM" id="SSF48452">
    <property type="entry name" value="TPR-like"/>
    <property type="match status" value="3"/>
</dbReference>
<feature type="region of interest" description="Disordered" evidence="3">
    <location>
        <begin position="1"/>
        <end position="21"/>
    </location>
</feature>
<evidence type="ECO:0000256" key="2">
    <source>
        <dbReference type="ARBA" id="ARBA00022803"/>
    </source>
</evidence>
<dbReference type="InterPro" id="IPR011990">
    <property type="entry name" value="TPR-like_helical_dom_sf"/>
</dbReference>
<accession>A6GK27</accession>
<reference evidence="4 5" key="1">
    <citation type="submission" date="2007-06" db="EMBL/GenBank/DDBJ databases">
        <authorList>
            <person name="Shimkets L."/>
            <person name="Ferriera S."/>
            <person name="Johnson J."/>
            <person name="Kravitz S."/>
            <person name="Beeson K."/>
            <person name="Sutton G."/>
            <person name="Rogers Y.-H."/>
            <person name="Friedman R."/>
            <person name="Frazier M."/>
            <person name="Venter J.C."/>
        </authorList>
    </citation>
    <scope>NUCLEOTIDE SEQUENCE [LARGE SCALE GENOMIC DNA]</scope>
    <source>
        <strain evidence="4 5">SIR-1</strain>
    </source>
</reference>
<dbReference type="RefSeq" id="WP_006977063.1">
    <property type="nucleotide sequence ID" value="NZ_ABCS01000177.1"/>
</dbReference>
<protein>
    <submittedName>
        <fullName evidence="4">Uncharacterized protein</fullName>
    </submittedName>
</protein>
<feature type="compositionally biased region" description="Basic and acidic residues" evidence="3">
    <location>
        <begin position="486"/>
        <end position="495"/>
    </location>
</feature>
<dbReference type="PANTHER" id="PTHR45586:SF1">
    <property type="entry name" value="LIPOPOLYSACCHARIDE ASSEMBLY PROTEIN B"/>
    <property type="match status" value="1"/>
</dbReference>
<evidence type="ECO:0000256" key="3">
    <source>
        <dbReference type="SAM" id="MobiDB-lite"/>
    </source>
</evidence>
<sequence>MTSEDTRDPEDTGSDPGRGGAGPAVGNVLGFSLLFRARRALLAVSGKSLVPGVRLREYEAVIPGVRLPLRGPLKATKFRNRRCRTVYASLTIEDRVLRPWLRERLLGADVLGVTLDRVELEMRRELPGVERHRPCLMLGGVGPRGGRVWLLAAFDLAPVHRLIELRPHRLWLVGELPPNPARRPKARGGASVDAEGRDQSARRLWQAIARRLAAGPVAGLRAGIDAGPGGALRVDVGRLAMTRAFASVGWKAPNLEGCALESLALTRRGLKLELRGPMTEAEPGEEAEHEGDEPPSTPQFRPEASEEARAAVAPAQGELGLLDEPIGRALDEARGRLRLGDALEGESSGGGTNPDLGPALDILRALSRELADFPAAHLALVRWRVSLTRFLDREACLDAVHEWLDLQPSADEPRRLLATLLAAEGRAQELARLLAAACRQPHPPATQGRLELAVASLLIDRLDDPRSALSIVGPLTQRLREELARARDQVRERRSGARRGASPRNPTEPEPESGAGAEADGDPRRALARELAELLPEALVVLARARIAEVAREGRSLAAVPHVLEALEEALEGTPNPRRRADLRAQVADSFAVYGDDHDADTQALGLLRAAIGDAPEDRELLDRAIALALRAEHRAIATELLRRRLELAEPEERPSLRKRLIAVAVELDDPEHRELARAQLVLALEREPDNAVLLRRGALLEGRLGNSEAAAEYLGRLLELDHGGAIELDDRDELLLSRARLLRRAGRIDPAWESLRPALARIPGGETTMTFELDEREWILDVLELGLELAPPTDRPRILDLLITYARGQRRGEALVERAAQALRIDERVEDLWLAVDELERPEKILGQLEQLLDERDVDGLARLADIAAELGEAATELHARGRLGRALMAREDFESLAEAADNLERALELDPERLDLRRALADAYEGLDRPAEALPQLERLLDASAQTDVNERGRLSLRIAATLRELGDAPQAAELLAACERELARLEPEAVDEAVREAVADESFAALRELAEDDRALTVALEQAGSLWAAAKDLRTADPHQARRLGAWLARAARVLDEAGVEDSSELSAILGQEVQLPEDLPRTRVGLLERAVGLRPEDSGLARGLEDVLRELGDRDALEAHLRRQTELNVDPELRAELLERLIEVVEDSIADGHATTRDAELAELLEDLLVLRPEHTPALLLLGRLRFDEGDGAQALQLWAVAGERLATDDPRFFVPALELARDAIDAGEHARARELAERARRLDPEHGEPLELLAAIAEAQDDPELLALALGGLLSLEVERHPDLDRALDAFERAGVDDERGASLDRRVAEAVRVQGRLELDLANALDRWHGAEANAGRARAAVAHFARAERLYPARDRDQDRSRSTRRWLALAEQVEDFEQQAWARAVLRETLGDELELDDHLAEVDLLDGPLGRPLAALGRLDELLHGTRREDPRVLDRLAALLDAHEGRETHHELAVRSHRVLRSAAPQMAPGPTRLRAVRSLLELAQGLDDPSAVAFALELLAEDDPEALESGELAQLRDWAVRRLGRVGEAVAELEARLGAGELPPERLRAGVRRLLGLLDRDTVAAVERLLELGARAERGPAADLAEAALDLLGENRSELSDGPDDGPDNGPGSAARWRA</sequence>
<dbReference type="EMBL" id="ABCS01000177">
    <property type="protein sequence ID" value="EDM73771.1"/>
    <property type="molecule type" value="Genomic_DNA"/>
</dbReference>
<keyword evidence="1" id="KW-0677">Repeat</keyword>
<dbReference type="STRING" id="391625.PPSIR1_01674"/>
<evidence type="ECO:0000313" key="4">
    <source>
        <dbReference type="EMBL" id="EDM73771.1"/>
    </source>
</evidence>
<comment type="caution">
    <text evidence="4">The sequence shown here is derived from an EMBL/GenBank/DDBJ whole genome shotgun (WGS) entry which is preliminary data.</text>
</comment>
<feature type="region of interest" description="Disordered" evidence="3">
    <location>
        <begin position="278"/>
        <end position="316"/>
    </location>
</feature>
<dbReference type="InterPro" id="IPR051012">
    <property type="entry name" value="CellSynth/LPSAsmb/PSIAsmb"/>
</dbReference>
<organism evidence="4 5">
    <name type="scientific">Plesiocystis pacifica SIR-1</name>
    <dbReference type="NCBI Taxonomy" id="391625"/>
    <lineage>
        <taxon>Bacteria</taxon>
        <taxon>Pseudomonadati</taxon>
        <taxon>Myxococcota</taxon>
        <taxon>Polyangia</taxon>
        <taxon>Nannocystales</taxon>
        <taxon>Nannocystaceae</taxon>
        <taxon>Plesiocystis</taxon>
    </lineage>
</organism>
<gene>
    <name evidence="4" type="ORF">PPSIR1_01674</name>
</gene>
<keyword evidence="2" id="KW-0802">TPR repeat</keyword>
<name>A6GK27_9BACT</name>
<keyword evidence="5" id="KW-1185">Reference proteome</keyword>
<feature type="compositionally biased region" description="Basic and acidic residues" evidence="3">
    <location>
        <begin position="1"/>
        <end position="10"/>
    </location>
</feature>
<evidence type="ECO:0000256" key="1">
    <source>
        <dbReference type="ARBA" id="ARBA00022737"/>
    </source>
</evidence>
<proteinExistence type="predicted"/>